<proteinExistence type="predicted"/>
<gene>
    <name evidence="1" type="ORF">SBF1_510005</name>
</gene>
<accession>A0A2U3LHQ1</accession>
<organism evidence="1 2">
    <name type="scientific">Candidatus Desulfosporosinus infrequens</name>
    <dbReference type="NCBI Taxonomy" id="2043169"/>
    <lineage>
        <taxon>Bacteria</taxon>
        <taxon>Bacillati</taxon>
        <taxon>Bacillota</taxon>
        <taxon>Clostridia</taxon>
        <taxon>Eubacteriales</taxon>
        <taxon>Desulfitobacteriaceae</taxon>
        <taxon>Desulfosporosinus</taxon>
    </lineage>
</organism>
<reference evidence="2" key="1">
    <citation type="submission" date="2018-02" db="EMBL/GenBank/DDBJ databases">
        <authorList>
            <person name="Hausmann B."/>
        </authorList>
    </citation>
    <scope>NUCLEOTIDE SEQUENCE [LARGE SCALE GENOMIC DNA]</scope>
    <source>
        <strain evidence="2">Peat soil MAG SbF1</strain>
    </source>
</reference>
<name>A0A2U3LHQ1_9FIRM</name>
<evidence type="ECO:0000313" key="1">
    <source>
        <dbReference type="EMBL" id="SPF51475.1"/>
    </source>
</evidence>
<dbReference type="EMBL" id="OMOF01000457">
    <property type="protein sequence ID" value="SPF51475.1"/>
    <property type="molecule type" value="Genomic_DNA"/>
</dbReference>
<dbReference type="Proteomes" id="UP000238916">
    <property type="component" value="Unassembled WGS sequence"/>
</dbReference>
<evidence type="ECO:0000313" key="2">
    <source>
        <dbReference type="Proteomes" id="UP000238916"/>
    </source>
</evidence>
<protein>
    <submittedName>
        <fullName evidence="1">Uncharacterized protein</fullName>
    </submittedName>
</protein>
<sequence length="31" mass="3200">MANGQATKIVIPAEMQGIALISAVLKEIMSA</sequence>
<dbReference type="AlphaFoldDB" id="A0A2U3LHQ1"/>